<dbReference type="EMBL" id="AHHD01000267">
    <property type="protein sequence ID" value="EKG16483.1"/>
    <property type="molecule type" value="Genomic_DNA"/>
</dbReference>
<protein>
    <submittedName>
        <fullName evidence="6">RTA-like protein</fullName>
    </submittedName>
</protein>
<dbReference type="VEuPathDB" id="FungiDB:MPH_06259"/>
<dbReference type="GO" id="GO:0016020">
    <property type="term" value="C:membrane"/>
    <property type="evidence" value="ECO:0007669"/>
    <property type="project" value="UniProtKB-SubCell"/>
</dbReference>
<dbReference type="eggNOG" id="ENOG502QURG">
    <property type="taxonomic scope" value="Eukaryota"/>
</dbReference>
<proteinExistence type="predicted"/>
<dbReference type="InParanoid" id="K2RP23"/>
<evidence type="ECO:0000313" key="6">
    <source>
        <dbReference type="EMBL" id="EKG16483.1"/>
    </source>
</evidence>
<evidence type="ECO:0000256" key="1">
    <source>
        <dbReference type="ARBA" id="ARBA00004141"/>
    </source>
</evidence>
<evidence type="ECO:0000256" key="4">
    <source>
        <dbReference type="ARBA" id="ARBA00023136"/>
    </source>
</evidence>
<keyword evidence="3 5" id="KW-1133">Transmembrane helix</keyword>
<feature type="transmembrane region" description="Helical" evidence="5">
    <location>
        <begin position="201"/>
        <end position="224"/>
    </location>
</feature>
<keyword evidence="2 5" id="KW-0812">Transmembrane</keyword>
<evidence type="ECO:0000256" key="3">
    <source>
        <dbReference type="ARBA" id="ARBA00022989"/>
    </source>
</evidence>
<dbReference type="Proteomes" id="UP000007129">
    <property type="component" value="Unassembled WGS sequence"/>
</dbReference>
<dbReference type="OrthoDB" id="3358017at2759"/>
<evidence type="ECO:0000256" key="5">
    <source>
        <dbReference type="SAM" id="Phobius"/>
    </source>
</evidence>
<evidence type="ECO:0000256" key="2">
    <source>
        <dbReference type="ARBA" id="ARBA00022692"/>
    </source>
</evidence>
<evidence type="ECO:0000313" key="7">
    <source>
        <dbReference type="Proteomes" id="UP000007129"/>
    </source>
</evidence>
<feature type="transmembrane region" description="Helical" evidence="5">
    <location>
        <begin position="14"/>
        <end position="34"/>
    </location>
</feature>
<dbReference type="InterPro" id="IPR007568">
    <property type="entry name" value="RTA1"/>
</dbReference>
<organism evidence="6 7">
    <name type="scientific">Macrophomina phaseolina (strain MS6)</name>
    <name type="common">Charcoal rot fungus</name>
    <dbReference type="NCBI Taxonomy" id="1126212"/>
    <lineage>
        <taxon>Eukaryota</taxon>
        <taxon>Fungi</taxon>
        <taxon>Dikarya</taxon>
        <taxon>Ascomycota</taxon>
        <taxon>Pezizomycotina</taxon>
        <taxon>Dothideomycetes</taxon>
        <taxon>Dothideomycetes incertae sedis</taxon>
        <taxon>Botryosphaeriales</taxon>
        <taxon>Botryosphaeriaceae</taxon>
        <taxon>Macrophomina</taxon>
    </lineage>
</organism>
<feature type="transmembrane region" description="Helical" evidence="5">
    <location>
        <begin position="41"/>
        <end position="64"/>
    </location>
</feature>
<gene>
    <name evidence="6" type="ORF">MPH_06259</name>
</gene>
<reference evidence="6 7" key="1">
    <citation type="journal article" date="2012" name="BMC Genomics">
        <title>Tools to kill: Genome of one of the most destructive plant pathogenic fungi Macrophomina phaseolina.</title>
        <authorList>
            <person name="Islam M.S."/>
            <person name="Haque M.S."/>
            <person name="Islam M.M."/>
            <person name="Emdad E.M."/>
            <person name="Halim A."/>
            <person name="Hossen Q.M.M."/>
            <person name="Hossain M.Z."/>
            <person name="Ahmed B."/>
            <person name="Rahim S."/>
            <person name="Rahman M.S."/>
            <person name="Alam M.M."/>
            <person name="Hou S."/>
            <person name="Wan X."/>
            <person name="Saito J.A."/>
            <person name="Alam M."/>
        </authorList>
    </citation>
    <scope>NUCLEOTIDE SEQUENCE [LARGE SCALE GENOMIC DNA]</scope>
    <source>
        <strain evidence="6 7">MS6</strain>
    </source>
</reference>
<name>K2RP23_MACPH</name>
<comment type="caution">
    <text evidence="6">The sequence shown here is derived from an EMBL/GenBank/DDBJ whole genome shotgun (WGS) entry which is preliminary data.</text>
</comment>
<dbReference type="PANTHER" id="PTHR31465:SF35">
    <property type="entry name" value="RTA1 DOMAIN PROTEIN-RELATED"/>
    <property type="match status" value="1"/>
</dbReference>
<dbReference type="AlphaFoldDB" id="K2RP23"/>
<sequence length="286" mass="31973">MAEHEIPKYIYEPNSFVCGGVAALFGSVAGFHLWQNKKSNTWWFLPFALCGIAESLGWVSRFFNARQAPDYETFPYAAQFSIILASPVLLSMSMYLTMARIVTLTGGEAPFPIKMKWFTKAFLGGDSSSLGMMGIGGAFFAGSSDPTKGIAGFAAKMVPAGLGHHIIFSVVFIIVVMIFHIRIMRNPTVRSMIVGREWIQFLWLFYISNILLIARNVLRLAMFIQGPIGPLSSKEIYFVLMDSLPIFLIMVMFGLRHPGLLANSRGSVLLDEERPEESTEIYEMRK</sequence>
<dbReference type="HOGENOM" id="CLU_033465_3_1_1"/>
<keyword evidence="4 5" id="KW-0472">Membrane</keyword>
<dbReference type="Pfam" id="PF04479">
    <property type="entry name" value="RTA1"/>
    <property type="match status" value="1"/>
</dbReference>
<feature type="transmembrane region" description="Helical" evidence="5">
    <location>
        <begin position="117"/>
        <end position="142"/>
    </location>
</feature>
<accession>K2RP23</accession>
<feature type="transmembrane region" description="Helical" evidence="5">
    <location>
        <begin position="162"/>
        <end position="181"/>
    </location>
</feature>
<dbReference type="PANTHER" id="PTHR31465">
    <property type="entry name" value="PROTEIN RTA1-RELATED"/>
    <property type="match status" value="1"/>
</dbReference>
<feature type="transmembrane region" description="Helical" evidence="5">
    <location>
        <begin position="236"/>
        <end position="255"/>
    </location>
</feature>
<feature type="transmembrane region" description="Helical" evidence="5">
    <location>
        <begin position="76"/>
        <end position="96"/>
    </location>
</feature>
<dbReference type="STRING" id="1126212.K2RP23"/>
<comment type="subcellular location">
    <subcellularLocation>
        <location evidence="1">Membrane</location>
        <topology evidence="1">Multi-pass membrane protein</topology>
    </subcellularLocation>
</comment>